<feature type="domain" description="Transposase IS200-like" evidence="2">
    <location>
        <begin position="31"/>
        <end position="145"/>
    </location>
</feature>
<reference evidence="3" key="1">
    <citation type="submission" date="2018-06" db="EMBL/GenBank/DDBJ databases">
        <authorList>
            <person name="Zhirakovskaya E."/>
        </authorList>
    </citation>
    <scope>NUCLEOTIDE SEQUENCE</scope>
</reference>
<feature type="transmembrane region" description="Helical" evidence="1">
    <location>
        <begin position="6"/>
        <end position="24"/>
    </location>
</feature>
<organism evidence="3">
    <name type="scientific">hydrothermal vent metagenome</name>
    <dbReference type="NCBI Taxonomy" id="652676"/>
    <lineage>
        <taxon>unclassified sequences</taxon>
        <taxon>metagenomes</taxon>
        <taxon>ecological metagenomes</taxon>
    </lineage>
</organism>
<dbReference type="SMART" id="SM01321">
    <property type="entry name" value="Y1_Tnp"/>
    <property type="match status" value="1"/>
</dbReference>
<protein>
    <recommendedName>
        <fullName evidence="2">Transposase IS200-like domain-containing protein</fullName>
    </recommendedName>
</protein>
<keyword evidence="1" id="KW-0812">Transmembrane</keyword>
<dbReference type="EMBL" id="UOFJ01000561">
    <property type="protein sequence ID" value="VAW70964.1"/>
    <property type="molecule type" value="Genomic_DNA"/>
</dbReference>
<dbReference type="GO" id="GO:0004803">
    <property type="term" value="F:transposase activity"/>
    <property type="evidence" value="ECO:0007669"/>
    <property type="project" value="InterPro"/>
</dbReference>
<dbReference type="GO" id="GO:0006313">
    <property type="term" value="P:DNA transposition"/>
    <property type="evidence" value="ECO:0007669"/>
    <property type="project" value="InterPro"/>
</dbReference>
<dbReference type="AlphaFoldDB" id="A0A3B0YQ25"/>
<dbReference type="PANTHER" id="PTHR34322:SF2">
    <property type="entry name" value="TRANSPOSASE IS200-LIKE DOMAIN-CONTAINING PROTEIN"/>
    <property type="match status" value="1"/>
</dbReference>
<evidence type="ECO:0000256" key="1">
    <source>
        <dbReference type="SAM" id="Phobius"/>
    </source>
</evidence>
<dbReference type="Gene3D" id="3.30.70.1290">
    <property type="entry name" value="Transposase IS200-like"/>
    <property type="match status" value="1"/>
</dbReference>
<evidence type="ECO:0000259" key="2">
    <source>
        <dbReference type="SMART" id="SM01321"/>
    </source>
</evidence>
<proteinExistence type="predicted"/>
<accession>A0A3B0YQ25</accession>
<dbReference type="PANTHER" id="PTHR34322">
    <property type="entry name" value="TRANSPOSASE, Y1_TNP DOMAIN-CONTAINING"/>
    <property type="match status" value="1"/>
</dbReference>
<evidence type="ECO:0000313" key="3">
    <source>
        <dbReference type="EMBL" id="VAW70964.1"/>
    </source>
</evidence>
<dbReference type="InterPro" id="IPR036515">
    <property type="entry name" value="Transposase_17_sf"/>
</dbReference>
<dbReference type="GO" id="GO:0003677">
    <property type="term" value="F:DNA binding"/>
    <property type="evidence" value="ECO:0007669"/>
    <property type="project" value="InterPro"/>
</dbReference>
<dbReference type="Pfam" id="PF01797">
    <property type="entry name" value="Y1_Tnp"/>
    <property type="match status" value="1"/>
</dbReference>
<gene>
    <name evidence="3" type="ORF">MNBD_GAMMA10-731</name>
</gene>
<keyword evidence="1" id="KW-0472">Membrane</keyword>
<name>A0A3B0YQ25_9ZZZZ</name>
<keyword evidence="1" id="KW-1133">Transmembrane helix</keyword>
<sequence>MTFFNYLGVRSIIWTLICYIWPMARPLRIEYPGALYYVTSRGDRQAAIYADDEDRQSFLSVLQKVVARYNWVCHAYCQMTDHYHLLIETPDGNLSRGMRHLNGVFTQLSNRRHQRRGALFQGRYKAILLDADAYLLELSRYIVLNPVRTGAVNGPADWCWSSFLAMSGMQPVPAFLTPDRVLSLFAGNPQAALKKYQAFVAQGLDAKSPWAGLRKQIYLGDEAFVKHVQTMLGDMPGDVNVAKMQKQRQVKTLDRYEREALSRNAAIVSAYDSGGYSYQDIAAYYELHFTSIARIVRKARNEV</sequence>
<dbReference type="SUPFAM" id="SSF143422">
    <property type="entry name" value="Transposase IS200-like"/>
    <property type="match status" value="1"/>
</dbReference>
<dbReference type="InterPro" id="IPR002686">
    <property type="entry name" value="Transposase_17"/>
</dbReference>